<dbReference type="OrthoDB" id="3206677at2759"/>
<proteinExistence type="predicted"/>
<name>A0A0C3QTN0_9AGAM</name>
<dbReference type="HOGENOM" id="CLU_1180952_0_0_1"/>
<evidence type="ECO:0000256" key="1">
    <source>
        <dbReference type="SAM" id="MobiDB-lite"/>
    </source>
</evidence>
<organism evidence="2 3">
    <name type="scientific">Tulasnella calospora MUT 4182</name>
    <dbReference type="NCBI Taxonomy" id="1051891"/>
    <lineage>
        <taxon>Eukaryota</taxon>
        <taxon>Fungi</taxon>
        <taxon>Dikarya</taxon>
        <taxon>Basidiomycota</taxon>
        <taxon>Agaricomycotina</taxon>
        <taxon>Agaricomycetes</taxon>
        <taxon>Cantharellales</taxon>
        <taxon>Tulasnellaceae</taxon>
        <taxon>Tulasnella</taxon>
    </lineage>
</organism>
<gene>
    <name evidence="2" type="ORF">M407DRAFT_19366</name>
</gene>
<accession>A0A0C3QTN0</accession>
<dbReference type="Proteomes" id="UP000054248">
    <property type="component" value="Unassembled WGS sequence"/>
</dbReference>
<evidence type="ECO:0000313" key="3">
    <source>
        <dbReference type="Proteomes" id="UP000054248"/>
    </source>
</evidence>
<feature type="compositionally biased region" description="Low complexity" evidence="1">
    <location>
        <begin position="134"/>
        <end position="150"/>
    </location>
</feature>
<feature type="region of interest" description="Disordered" evidence="1">
    <location>
        <begin position="60"/>
        <end position="81"/>
    </location>
</feature>
<sequence length="235" mass="25324">MWPRSTSSSGQPPSSRASRPSNGSSSSSSLTYQPYAAAQAPYYAVASSSTAAPTGYYAAIPDSSQPSYPVTGSDPRFGAVSAQYPPTMVARYPTPQACPSAPAPISEQDFDTFLKTGFVPNPMFSQVLPATQPASSSGRSSSSSRSSAAAPQADYVASSSQSGVRRGSELDDPWEEMNRYCRCPDRTKKPLRHWETVCSYNPSKQKFYCDLTGCTNRQGFKTKGSLERHQKTVLH</sequence>
<keyword evidence="3" id="KW-1185">Reference proteome</keyword>
<reference evidence="2 3" key="1">
    <citation type="submission" date="2014-04" db="EMBL/GenBank/DDBJ databases">
        <authorList>
            <consortium name="DOE Joint Genome Institute"/>
            <person name="Kuo A."/>
            <person name="Girlanda M."/>
            <person name="Perotto S."/>
            <person name="Kohler A."/>
            <person name="Nagy L.G."/>
            <person name="Floudas D."/>
            <person name="Copeland A."/>
            <person name="Barry K.W."/>
            <person name="Cichocki N."/>
            <person name="Veneault-Fourrey C."/>
            <person name="LaButti K."/>
            <person name="Lindquist E.A."/>
            <person name="Lipzen A."/>
            <person name="Lundell T."/>
            <person name="Morin E."/>
            <person name="Murat C."/>
            <person name="Sun H."/>
            <person name="Tunlid A."/>
            <person name="Henrissat B."/>
            <person name="Grigoriev I.V."/>
            <person name="Hibbett D.S."/>
            <person name="Martin F."/>
            <person name="Nordberg H.P."/>
            <person name="Cantor M.N."/>
            <person name="Hua S.X."/>
        </authorList>
    </citation>
    <scope>NUCLEOTIDE SEQUENCE [LARGE SCALE GENOMIC DNA]</scope>
    <source>
        <strain evidence="2 3">MUT 4182</strain>
    </source>
</reference>
<dbReference type="EMBL" id="KN822961">
    <property type="protein sequence ID" value="KIO31624.1"/>
    <property type="molecule type" value="Genomic_DNA"/>
</dbReference>
<evidence type="ECO:0000313" key="2">
    <source>
        <dbReference type="EMBL" id="KIO31624.1"/>
    </source>
</evidence>
<reference evidence="3" key="2">
    <citation type="submission" date="2015-01" db="EMBL/GenBank/DDBJ databases">
        <title>Evolutionary Origins and Diversification of the Mycorrhizal Mutualists.</title>
        <authorList>
            <consortium name="DOE Joint Genome Institute"/>
            <consortium name="Mycorrhizal Genomics Consortium"/>
            <person name="Kohler A."/>
            <person name="Kuo A."/>
            <person name="Nagy L.G."/>
            <person name="Floudas D."/>
            <person name="Copeland A."/>
            <person name="Barry K.W."/>
            <person name="Cichocki N."/>
            <person name="Veneault-Fourrey C."/>
            <person name="LaButti K."/>
            <person name="Lindquist E.A."/>
            <person name="Lipzen A."/>
            <person name="Lundell T."/>
            <person name="Morin E."/>
            <person name="Murat C."/>
            <person name="Riley R."/>
            <person name="Ohm R."/>
            <person name="Sun H."/>
            <person name="Tunlid A."/>
            <person name="Henrissat B."/>
            <person name="Grigoriev I.V."/>
            <person name="Hibbett D.S."/>
            <person name="Martin F."/>
        </authorList>
    </citation>
    <scope>NUCLEOTIDE SEQUENCE [LARGE SCALE GENOMIC DNA]</scope>
    <source>
        <strain evidence="3">MUT 4182</strain>
    </source>
</reference>
<feature type="region of interest" description="Disordered" evidence="1">
    <location>
        <begin position="125"/>
        <end position="170"/>
    </location>
</feature>
<feature type="region of interest" description="Disordered" evidence="1">
    <location>
        <begin position="1"/>
        <end position="30"/>
    </location>
</feature>
<protein>
    <submittedName>
        <fullName evidence="2">Uncharacterized protein</fullName>
    </submittedName>
</protein>
<dbReference type="AlphaFoldDB" id="A0A0C3QTN0"/>